<protein>
    <recommendedName>
        <fullName evidence="6">Multiple sugar-binding protein</fullName>
    </recommendedName>
</protein>
<evidence type="ECO:0000256" key="1">
    <source>
        <dbReference type="ARBA" id="ARBA00008520"/>
    </source>
</evidence>
<dbReference type="EMBL" id="CP010086">
    <property type="protein sequence ID" value="AJH00687.1"/>
    <property type="molecule type" value="Genomic_DNA"/>
</dbReference>
<dbReference type="InterPro" id="IPR006059">
    <property type="entry name" value="SBP"/>
</dbReference>
<dbReference type="InterPro" id="IPR050490">
    <property type="entry name" value="Bact_solute-bd_prot1"/>
</dbReference>
<dbReference type="Gene3D" id="3.40.190.10">
    <property type="entry name" value="Periplasmic binding protein-like II"/>
    <property type="match status" value="2"/>
</dbReference>
<dbReference type="PROSITE" id="PS51257">
    <property type="entry name" value="PROKAR_LIPOPROTEIN"/>
    <property type="match status" value="1"/>
</dbReference>
<dbReference type="Pfam" id="PF01547">
    <property type="entry name" value="SBP_bac_1"/>
    <property type="match status" value="1"/>
</dbReference>
<evidence type="ECO:0000256" key="3">
    <source>
        <dbReference type="SAM" id="SignalP"/>
    </source>
</evidence>
<evidence type="ECO:0008006" key="6">
    <source>
        <dbReference type="Google" id="ProtNLM"/>
    </source>
</evidence>
<name>A0A0B5QR04_CLOBE</name>
<evidence type="ECO:0000313" key="4">
    <source>
        <dbReference type="EMBL" id="AJH00687.1"/>
    </source>
</evidence>
<dbReference type="SUPFAM" id="SSF53850">
    <property type="entry name" value="Periplasmic binding protein-like II"/>
    <property type="match status" value="1"/>
</dbReference>
<dbReference type="KEGG" id="cbei:LF65_04145"/>
<reference evidence="5" key="1">
    <citation type="submission" date="2014-12" db="EMBL/GenBank/DDBJ databases">
        <title>Genome sequence of Clostridium beijerinckii strain 59B.</title>
        <authorList>
            <person name="Little G.T."/>
            <person name="Minton N.P."/>
        </authorList>
    </citation>
    <scope>NUCLEOTIDE SEQUENCE [LARGE SCALE GENOMIC DNA]</scope>
    <source>
        <strain evidence="5">59B</strain>
    </source>
</reference>
<evidence type="ECO:0000313" key="5">
    <source>
        <dbReference type="Proteomes" id="UP000031866"/>
    </source>
</evidence>
<sequence>MKHFKKLLSVVTLAGLTMSLVSCGNSTSTTESGSKNNDVTISFMASQDWIQDAELNLAKKFTEKTGIKIDYQIVPSDQYNNLLMTKLNSGEATDIFAVNAGRFDLETQVNAEKNALDLTSASWAKNIDKEVANELTVNGKLYGEPIQDVSSVWAIGYNKKIFKQLNLQIPKNYQEFKNICEKIKESGVTPIYESVSDGWHHTLWFPEIALAADTANSGLVDKLNNNTAKLEGNKTFETILGQVNEMVKLGYWGDNYMSNKYADAPKNIASGQFAMTIANQGFGAEVNKADSSFSADDIGYFVIPLADNQILNINPVGPSRLIYSKSKHAKEAQEYLDFLASDESLTYLTENVSKFNKLPYSNAPVKYTDTVKEFYKSYPKNAVVLQSAVKYINPQWMEIGKDMSAMLVGEMGPEELLKNIDKNRGDQAKAAGDKDWK</sequence>
<organism evidence="4 5">
    <name type="scientific">Clostridium beijerinckii</name>
    <name type="common">Clostridium MP</name>
    <dbReference type="NCBI Taxonomy" id="1520"/>
    <lineage>
        <taxon>Bacteria</taxon>
        <taxon>Bacillati</taxon>
        <taxon>Bacillota</taxon>
        <taxon>Clostridia</taxon>
        <taxon>Eubacteriales</taxon>
        <taxon>Clostridiaceae</taxon>
        <taxon>Clostridium</taxon>
    </lineage>
</organism>
<evidence type="ECO:0000256" key="2">
    <source>
        <dbReference type="ARBA" id="ARBA00022448"/>
    </source>
</evidence>
<dbReference type="PANTHER" id="PTHR43649">
    <property type="entry name" value="ARABINOSE-BINDING PROTEIN-RELATED"/>
    <property type="match status" value="1"/>
</dbReference>
<keyword evidence="3" id="KW-0732">Signal</keyword>
<accession>A0A0B5QR04</accession>
<comment type="similarity">
    <text evidence="1">Belongs to the bacterial solute-binding protein 1 family.</text>
</comment>
<dbReference type="OrthoDB" id="9798191at2"/>
<dbReference type="PANTHER" id="PTHR43649:SF29">
    <property type="entry name" value="OSMOPROTECTIVE COMPOUNDS-BINDING PROTEIN GGTB"/>
    <property type="match status" value="1"/>
</dbReference>
<dbReference type="Proteomes" id="UP000031866">
    <property type="component" value="Chromosome"/>
</dbReference>
<proteinExistence type="inferred from homology"/>
<gene>
    <name evidence="4" type="ORF">LF65_04145</name>
</gene>
<dbReference type="AlphaFoldDB" id="A0A0B5QR04"/>
<feature type="chain" id="PRO_5039272941" description="Multiple sugar-binding protein" evidence="3">
    <location>
        <begin position="24"/>
        <end position="437"/>
    </location>
</feature>
<dbReference type="RefSeq" id="WP_041898599.1">
    <property type="nucleotide sequence ID" value="NZ_CP010086.2"/>
</dbReference>
<feature type="signal peptide" evidence="3">
    <location>
        <begin position="1"/>
        <end position="23"/>
    </location>
</feature>
<dbReference type="STRING" id="1520.LF65_04145"/>
<keyword evidence="2" id="KW-0813">Transport</keyword>